<keyword evidence="1 3" id="KW-0732">Signal</keyword>
<dbReference type="PANTHER" id="PTHR30290:SF64">
    <property type="entry name" value="ABC TRANSPORTER PERIPLASMIC BINDING PROTEIN"/>
    <property type="match status" value="1"/>
</dbReference>
<dbReference type="PANTHER" id="PTHR30290">
    <property type="entry name" value="PERIPLASMIC BINDING COMPONENT OF ABC TRANSPORTER"/>
    <property type="match status" value="1"/>
</dbReference>
<proteinExistence type="predicted"/>
<evidence type="ECO:0000256" key="1">
    <source>
        <dbReference type="ARBA" id="ARBA00022729"/>
    </source>
</evidence>
<name>A0A2A6RDL3_9CHLR</name>
<sequence>MIYSVQLRWMFALLCILSLAACGQAPPSAAPTAASLPTSESEVVAQAPDEQATAPPAAMQHVEVLRLPGGDFGLPSPFTYSRGPGFVRMSFIYDTLIWKDSEGFIPWLATEWTVSADGTRWEFTLREGVRWHDGTPLTVDDVVFTFDYLANQPSAVLLGGTLEIISSVEQLDEQRVAIVLEQPYAPFLSNIAGTLPIIPRHIWEEIDEPAQAATLELLIGSGPYQLTQYDQASGAYLYEANQDFWLGTPYVQRIELVPVADALLSLQQGAIDATGISVDSSVTAEVLAPFREPPFAIMSTGGEWNAALHFNLAKGPPYDDVRFRQALAYTIDREELVQRVLLGNGEPGNPGGVAPSSSWYNPDVAAYAVDRERAAALLDEAGYQDTNGDGIRTMPDGQPLDLQLYFDGASMARTAELLRAMLQEVGIPLTLRPNDRPSQDALTADGNYGIAIIGYGGLGGDPDRLRQTFASTSRSRSFSRAHGYANPTFDQLASEQFTTTDEAQRKALVFTMQELLAEDVPVLPLYHPLNMHLYRPEVFAAWYYTPGGIGSGVPIWWNKHAFVTGTQTGLPMRDGL</sequence>
<evidence type="ECO:0000313" key="6">
    <source>
        <dbReference type="Proteomes" id="UP000220527"/>
    </source>
</evidence>
<keyword evidence="6" id="KW-1185">Reference proteome</keyword>
<dbReference type="OrthoDB" id="9796817at2"/>
<evidence type="ECO:0000256" key="3">
    <source>
        <dbReference type="SAM" id="SignalP"/>
    </source>
</evidence>
<feature type="domain" description="Solute-binding protein family 5" evidence="4">
    <location>
        <begin position="104"/>
        <end position="474"/>
    </location>
</feature>
<feature type="region of interest" description="Disordered" evidence="2">
    <location>
        <begin position="30"/>
        <end position="52"/>
    </location>
</feature>
<dbReference type="GO" id="GO:0042597">
    <property type="term" value="C:periplasmic space"/>
    <property type="evidence" value="ECO:0007669"/>
    <property type="project" value="UniProtKB-ARBA"/>
</dbReference>
<gene>
    <name evidence="5" type="ORF">CJ255_21390</name>
</gene>
<dbReference type="Proteomes" id="UP000220527">
    <property type="component" value="Unassembled WGS sequence"/>
</dbReference>
<dbReference type="Gene3D" id="3.10.105.10">
    <property type="entry name" value="Dipeptide-binding Protein, Domain 3"/>
    <property type="match status" value="1"/>
</dbReference>
<accession>A0A2A6RDL3</accession>
<dbReference type="AlphaFoldDB" id="A0A2A6RDL3"/>
<dbReference type="PIRSF" id="PIRSF002741">
    <property type="entry name" value="MppA"/>
    <property type="match status" value="1"/>
</dbReference>
<dbReference type="InterPro" id="IPR039424">
    <property type="entry name" value="SBP_5"/>
</dbReference>
<comment type="caution">
    <text evidence="5">The sequence shown here is derived from an EMBL/GenBank/DDBJ whole genome shotgun (WGS) entry which is preliminary data.</text>
</comment>
<dbReference type="EMBL" id="NQWI01000215">
    <property type="protein sequence ID" value="PDV99630.1"/>
    <property type="molecule type" value="Genomic_DNA"/>
</dbReference>
<feature type="chain" id="PRO_5012563272" description="Solute-binding protein family 5 domain-containing protein" evidence="3">
    <location>
        <begin position="21"/>
        <end position="576"/>
    </location>
</feature>
<dbReference type="Gene3D" id="3.40.190.10">
    <property type="entry name" value="Periplasmic binding protein-like II"/>
    <property type="match status" value="1"/>
</dbReference>
<evidence type="ECO:0000256" key="2">
    <source>
        <dbReference type="SAM" id="MobiDB-lite"/>
    </source>
</evidence>
<reference evidence="6" key="1">
    <citation type="submission" date="2017-08" db="EMBL/GenBank/DDBJ databases">
        <authorList>
            <person name="Grouzdev D.S."/>
            <person name="Gaisin V.A."/>
            <person name="Rysina M.S."/>
            <person name="Gorlenko V.M."/>
        </authorList>
    </citation>
    <scope>NUCLEOTIDE SEQUENCE [LARGE SCALE GENOMIC DNA]</scope>
    <source>
        <strain evidence="6">Kir15-3F</strain>
    </source>
</reference>
<dbReference type="RefSeq" id="WP_097646105.1">
    <property type="nucleotide sequence ID" value="NZ_NQWI01000215.1"/>
</dbReference>
<organism evidence="5 6">
    <name type="scientific">Candidatus Viridilinea mediisalina</name>
    <dbReference type="NCBI Taxonomy" id="2024553"/>
    <lineage>
        <taxon>Bacteria</taxon>
        <taxon>Bacillati</taxon>
        <taxon>Chloroflexota</taxon>
        <taxon>Chloroflexia</taxon>
        <taxon>Chloroflexales</taxon>
        <taxon>Chloroflexineae</taxon>
        <taxon>Oscillochloridaceae</taxon>
        <taxon>Candidatus Viridilinea</taxon>
    </lineage>
</organism>
<dbReference type="InterPro" id="IPR030678">
    <property type="entry name" value="Peptide/Ni-bd"/>
</dbReference>
<dbReference type="GO" id="GO:0015833">
    <property type="term" value="P:peptide transport"/>
    <property type="evidence" value="ECO:0007669"/>
    <property type="project" value="TreeGrafter"/>
</dbReference>
<protein>
    <recommendedName>
        <fullName evidence="4">Solute-binding protein family 5 domain-containing protein</fullName>
    </recommendedName>
</protein>
<dbReference type="SUPFAM" id="SSF53850">
    <property type="entry name" value="Periplasmic binding protein-like II"/>
    <property type="match status" value="1"/>
</dbReference>
<feature type="compositionally biased region" description="Low complexity" evidence="2">
    <location>
        <begin position="30"/>
        <end position="41"/>
    </location>
</feature>
<feature type="signal peptide" evidence="3">
    <location>
        <begin position="1"/>
        <end position="20"/>
    </location>
</feature>
<dbReference type="Pfam" id="PF00496">
    <property type="entry name" value="SBP_bac_5"/>
    <property type="match status" value="1"/>
</dbReference>
<dbReference type="GO" id="GO:0043190">
    <property type="term" value="C:ATP-binding cassette (ABC) transporter complex"/>
    <property type="evidence" value="ECO:0007669"/>
    <property type="project" value="InterPro"/>
</dbReference>
<dbReference type="GO" id="GO:1904680">
    <property type="term" value="F:peptide transmembrane transporter activity"/>
    <property type="evidence" value="ECO:0007669"/>
    <property type="project" value="TreeGrafter"/>
</dbReference>
<evidence type="ECO:0000259" key="4">
    <source>
        <dbReference type="Pfam" id="PF00496"/>
    </source>
</evidence>
<evidence type="ECO:0000313" key="5">
    <source>
        <dbReference type="EMBL" id="PDV99630.1"/>
    </source>
</evidence>
<dbReference type="InterPro" id="IPR000914">
    <property type="entry name" value="SBP_5_dom"/>
</dbReference>